<dbReference type="Proteomes" id="UP000612746">
    <property type="component" value="Unassembled WGS sequence"/>
</dbReference>
<feature type="domain" description="Protein RED C-terminal" evidence="6">
    <location>
        <begin position="452"/>
        <end position="547"/>
    </location>
</feature>
<organism evidence="8 9">
    <name type="scientific">Umbelopsis vinacea</name>
    <dbReference type="NCBI Taxonomy" id="44442"/>
    <lineage>
        <taxon>Eukaryota</taxon>
        <taxon>Fungi</taxon>
        <taxon>Fungi incertae sedis</taxon>
        <taxon>Mucoromycota</taxon>
        <taxon>Mucoromycotina</taxon>
        <taxon>Umbelopsidomycetes</taxon>
        <taxon>Umbelopsidales</taxon>
        <taxon>Umbelopsidaceae</taxon>
        <taxon>Umbelopsis</taxon>
    </lineage>
</organism>
<feature type="region of interest" description="Disordered" evidence="5">
    <location>
        <begin position="70"/>
        <end position="99"/>
    </location>
</feature>
<evidence type="ECO:0000256" key="5">
    <source>
        <dbReference type="SAM" id="MobiDB-lite"/>
    </source>
</evidence>
<name>A0A8H7PHG4_9FUNG</name>
<evidence type="ECO:0000256" key="4">
    <source>
        <dbReference type="ARBA" id="ARBA00023242"/>
    </source>
</evidence>
<accession>A0A8H7PHG4</accession>
<keyword evidence="3" id="KW-0677">Repeat</keyword>
<feature type="compositionally biased region" description="Basic and acidic residues" evidence="5">
    <location>
        <begin position="70"/>
        <end position="94"/>
    </location>
</feature>
<feature type="region of interest" description="Disordered" evidence="5">
    <location>
        <begin position="294"/>
        <end position="324"/>
    </location>
</feature>
<dbReference type="EMBL" id="JAEPRA010000017">
    <property type="protein sequence ID" value="KAG2174057.1"/>
    <property type="molecule type" value="Genomic_DNA"/>
</dbReference>
<dbReference type="InterPro" id="IPR039896">
    <property type="entry name" value="Red-like"/>
</dbReference>
<evidence type="ECO:0000313" key="9">
    <source>
        <dbReference type="Proteomes" id="UP000612746"/>
    </source>
</evidence>
<comment type="similarity">
    <text evidence="2">Belongs to the RED family.</text>
</comment>
<evidence type="ECO:0000256" key="3">
    <source>
        <dbReference type="ARBA" id="ARBA00022737"/>
    </source>
</evidence>
<dbReference type="OrthoDB" id="3366823at2759"/>
<evidence type="ECO:0000259" key="7">
    <source>
        <dbReference type="Pfam" id="PF07808"/>
    </source>
</evidence>
<keyword evidence="9" id="KW-1185">Reference proteome</keyword>
<dbReference type="AlphaFoldDB" id="A0A8H7PHG4"/>
<feature type="compositionally biased region" description="Basic and acidic residues" evidence="5">
    <location>
        <begin position="397"/>
        <end position="416"/>
    </location>
</feature>
<feature type="compositionally biased region" description="Acidic residues" evidence="5">
    <location>
        <begin position="371"/>
        <end position="380"/>
    </location>
</feature>
<evidence type="ECO:0000256" key="2">
    <source>
        <dbReference type="ARBA" id="ARBA00006660"/>
    </source>
</evidence>
<feature type="compositionally biased region" description="Acidic residues" evidence="5">
    <location>
        <begin position="343"/>
        <end position="353"/>
    </location>
</feature>
<dbReference type="GO" id="GO:0005634">
    <property type="term" value="C:nucleus"/>
    <property type="evidence" value="ECO:0007669"/>
    <property type="project" value="UniProtKB-SubCell"/>
</dbReference>
<feature type="domain" description="RED-like N-terminal" evidence="7">
    <location>
        <begin position="67"/>
        <end position="300"/>
    </location>
</feature>
<comment type="caution">
    <text evidence="8">The sequence shown here is derived from an EMBL/GenBank/DDBJ whole genome shotgun (WGS) entry which is preliminary data.</text>
</comment>
<evidence type="ECO:0000259" key="6">
    <source>
        <dbReference type="Pfam" id="PF07807"/>
    </source>
</evidence>
<dbReference type="Pfam" id="PF07807">
    <property type="entry name" value="RED_C"/>
    <property type="match status" value="1"/>
</dbReference>
<feature type="compositionally biased region" description="Basic and acidic residues" evidence="5">
    <location>
        <begin position="302"/>
        <end position="318"/>
    </location>
</feature>
<feature type="region of interest" description="Disordered" evidence="5">
    <location>
        <begin position="343"/>
        <end position="418"/>
    </location>
</feature>
<evidence type="ECO:0008006" key="10">
    <source>
        <dbReference type="Google" id="ProtNLM"/>
    </source>
</evidence>
<comment type="subcellular location">
    <subcellularLocation>
        <location evidence="1">Nucleus</location>
    </subcellularLocation>
</comment>
<gene>
    <name evidence="8" type="ORF">INT44_000171</name>
</gene>
<protein>
    <recommendedName>
        <fullName evidence="10">RED-like N-terminal domain-containing protein</fullName>
    </recommendedName>
</protein>
<dbReference type="InterPro" id="IPR012492">
    <property type="entry name" value="RED_C"/>
</dbReference>
<dbReference type="PANTHER" id="PTHR12765">
    <property type="entry name" value="RED PROTEIN IK FACTOR CYTOKINE IK"/>
    <property type="match status" value="1"/>
</dbReference>
<sequence length="548" mass="62462">MNFAVTVARLSTTISLTMADQGLTQEDFRKLLQTPRASSSHEEPANNAGCIISLPNFHLRKLYIRFRDRDDTERPEKEQDDNYRDRAAERRKADDDDITANSLLQQLSQDGQELDQKAIYEQSKYLGGDTEHTHLVKGLDFSLLERVRRQMNGAKEVEEVEGDAEEEMDEALVSKIDDDQTIEGAPQKESATADDNDKIDIKAPMVRRIYEKAVVDAGNNPPLKNELFFAGRMAFVFELADERGNYRAPFDIPTSVIRSKADLIHRGTKLGAEDLEADAHLVIGKVVQVITNFKNGGQSSEDTPKDEPPRKKAKREPSPPKMIVAMDDDDDIFADAGRDYELDEDDQMAEDTAENTLPLGNYFQGITKPDNEDEYQEETEEERKQNIAKILAASAAMHDEGEKQKNAEKMKSKLESSEMQMDLDANDYNTFGLSSEALPSSLEELKKSFAYEAEYDDGNEEASSSLIDAGTHRNKKAQLTRWDFDDEEDWQRYKDNLEVLPKSAMQYGVKMSDGRKRNREQRKPPSEKQKLDRDWQQLKTFMDKKRDK</sequence>
<evidence type="ECO:0000256" key="1">
    <source>
        <dbReference type="ARBA" id="ARBA00004123"/>
    </source>
</evidence>
<evidence type="ECO:0000313" key="8">
    <source>
        <dbReference type="EMBL" id="KAG2174057.1"/>
    </source>
</evidence>
<dbReference type="InterPro" id="IPR012916">
    <property type="entry name" value="RED_N"/>
</dbReference>
<reference evidence="8" key="1">
    <citation type="submission" date="2020-12" db="EMBL/GenBank/DDBJ databases">
        <title>Metabolic potential, ecology and presence of endohyphal bacteria is reflected in genomic diversity of Mucoromycotina.</title>
        <authorList>
            <person name="Muszewska A."/>
            <person name="Okrasinska A."/>
            <person name="Steczkiewicz K."/>
            <person name="Drgas O."/>
            <person name="Orlowska M."/>
            <person name="Perlinska-Lenart U."/>
            <person name="Aleksandrzak-Piekarczyk T."/>
            <person name="Szatraj K."/>
            <person name="Zielenkiewicz U."/>
            <person name="Pilsyk S."/>
            <person name="Malc E."/>
            <person name="Mieczkowski P."/>
            <person name="Kruszewska J.S."/>
            <person name="Biernat P."/>
            <person name="Pawlowska J."/>
        </authorList>
    </citation>
    <scope>NUCLEOTIDE SEQUENCE</scope>
    <source>
        <strain evidence="8">WA0000051536</strain>
    </source>
</reference>
<proteinExistence type="inferred from homology"/>
<feature type="region of interest" description="Disordered" evidence="5">
    <location>
        <begin position="504"/>
        <end position="548"/>
    </location>
</feature>
<keyword evidence="4" id="KW-0539">Nucleus</keyword>
<feature type="compositionally biased region" description="Basic and acidic residues" evidence="5">
    <location>
        <begin position="521"/>
        <end position="548"/>
    </location>
</feature>
<dbReference type="Pfam" id="PF07808">
    <property type="entry name" value="RED_N"/>
    <property type="match status" value="1"/>
</dbReference>